<proteinExistence type="predicted"/>
<dbReference type="InterPro" id="IPR036250">
    <property type="entry name" value="AcylCo_DH-like_C"/>
</dbReference>
<protein>
    <recommendedName>
        <fullName evidence="2">Acyl-CoA dehydrogenase/oxidase C-terminal domain-containing protein</fullName>
    </recommendedName>
</protein>
<accession>A0A2S2BNV5</accession>
<dbReference type="SUPFAM" id="SSF47203">
    <property type="entry name" value="Acyl-CoA dehydrogenase C-terminal domain-like"/>
    <property type="match status" value="1"/>
</dbReference>
<keyword evidence="1" id="KW-0285">Flavoprotein</keyword>
<dbReference type="PANTHER" id="PTHR43884:SF12">
    <property type="entry name" value="ISOVALERYL-COA DEHYDROGENASE, MITOCHONDRIAL-RELATED"/>
    <property type="match status" value="1"/>
</dbReference>
<sequence>MLVPPDEVATDHATLLFVAGVMCGGIPCALPANQFRASVFIFCQVKYCIRHRIHQIDRSSTAMDAPRTPLSQSDIEFTSPAGGAGAWVGSRRTDHWLGRLSTARAERIETEFPDWQWNVLDAAFEAGITHLHRFVADHGTSNARQRDTIDGFNIGQWGANRRADYRRGRLPAERIDMAMRIEVARRLVYAAATKFEHGAPDRTLASSYAKTFASDTAMQVTVDAIQLLGGAGYTRGFPVERLTRDAKITQIYEGTNQIQRIVIAKQLLSR</sequence>
<name>A0A2S2BNV5_9NOCA</name>
<dbReference type="KEGG" id="roz:CBI38_00650"/>
<dbReference type="Gene3D" id="1.20.140.10">
    <property type="entry name" value="Butyryl-CoA Dehydrogenase, subunit A, domain 3"/>
    <property type="match status" value="1"/>
</dbReference>
<keyword evidence="4" id="KW-1185">Reference proteome</keyword>
<evidence type="ECO:0000259" key="2">
    <source>
        <dbReference type="Pfam" id="PF00441"/>
    </source>
</evidence>
<organism evidence="3 4">
    <name type="scientific">Rhodococcus oxybenzonivorans</name>
    <dbReference type="NCBI Taxonomy" id="1990687"/>
    <lineage>
        <taxon>Bacteria</taxon>
        <taxon>Bacillati</taxon>
        <taxon>Actinomycetota</taxon>
        <taxon>Actinomycetes</taxon>
        <taxon>Mycobacteriales</taxon>
        <taxon>Nocardiaceae</taxon>
        <taxon>Rhodococcus</taxon>
    </lineage>
</organism>
<dbReference type="Gene3D" id="6.10.140.530">
    <property type="match status" value="1"/>
</dbReference>
<evidence type="ECO:0000313" key="4">
    <source>
        <dbReference type="Proteomes" id="UP000245711"/>
    </source>
</evidence>
<evidence type="ECO:0000256" key="1">
    <source>
        <dbReference type="ARBA" id="ARBA00022630"/>
    </source>
</evidence>
<reference evidence="3 4" key="1">
    <citation type="submission" date="2017-05" db="EMBL/GenBank/DDBJ databases">
        <title>Isolation of Rhodococcus sp. S2-17 biodegrading of BP-3.</title>
        <authorList>
            <person name="Lee Y."/>
            <person name="Kim K.H."/>
            <person name="Chun B.H."/>
            <person name="Jung H.S."/>
            <person name="Jeon C.O."/>
        </authorList>
    </citation>
    <scope>NUCLEOTIDE SEQUENCE [LARGE SCALE GENOMIC DNA]</scope>
    <source>
        <strain evidence="3 4">S2-17</strain>
    </source>
</reference>
<dbReference type="PANTHER" id="PTHR43884">
    <property type="entry name" value="ACYL-COA DEHYDROGENASE"/>
    <property type="match status" value="1"/>
</dbReference>
<dbReference type="InterPro" id="IPR009075">
    <property type="entry name" value="AcylCo_DH/oxidase_C"/>
</dbReference>
<feature type="domain" description="Acyl-CoA dehydrogenase/oxidase C-terminal" evidence="2">
    <location>
        <begin position="175"/>
        <end position="268"/>
    </location>
</feature>
<dbReference type="AlphaFoldDB" id="A0A2S2BNV5"/>
<dbReference type="Pfam" id="PF00441">
    <property type="entry name" value="Acyl-CoA_dh_1"/>
    <property type="match status" value="1"/>
</dbReference>
<dbReference type="Proteomes" id="UP000245711">
    <property type="component" value="Chromosome"/>
</dbReference>
<dbReference type="EMBL" id="CP021354">
    <property type="protein sequence ID" value="AWK70306.1"/>
    <property type="molecule type" value="Genomic_DNA"/>
</dbReference>
<dbReference type="GO" id="GO:0003995">
    <property type="term" value="F:acyl-CoA dehydrogenase activity"/>
    <property type="evidence" value="ECO:0007669"/>
    <property type="project" value="TreeGrafter"/>
</dbReference>
<evidence type="ECO:0000313" key="3">
    <source>
        <dbReference type="EMBL" id="AWK70306.1"/>
    </source>
</evidence>
<gene>
    <name evidence="3" type="ORF">CBI38_00650</name>
</gene>